<comment type="similarity">
    <text evidence="3">Belongs to the HAD-like hydrolase superfamily. CbbY/CbbZ/Gph/YieH family.</text>
</comment>
<dbReference type="EC" id="3.1.3.18" evidence="4"/>
<keyword evidence="6" id="KW-1185">Reference proteome</keyword>
<evidence type="ECO:0000256" key="2">
    <source>
        <dbReference type="ARBA" id="ARBA00004818"/>
    </source>
</evidence>
<dbReference type="GO" id="GO:0005829">
    <property type="term" value="C:cytosol"/>
    <property type="evidence" value="ECO:0007669"/>
    <property type="project" value="TreeGrafter"/>
</dbReference>
<dbReference type="GO" id="GO:0006281">
    <property type="term" value="P:DNA repair"/>
    <property type="evidence" value="ECO:0007669"/>
    <property type="project" value="TreeGrafter"/>
</dbReference>
<dbReference type="AlphaFoldDB" id="A0A8J7QQY8"/>
<dbReference type="Proteomes" id="UP000664417">
    <property type="component" value="Unassembled WGS sequence"/>
</dbReference>
<dbReference type="InterPro" id="IPR036412">
    <property type="entry name" value="HAD-like_sf"/>
</dbReference>
<gene>
    <name evidence="5" type="ORF">J3U88_29120</name>
</gene>
<evidence type="ECO:0000313" key="5">
    <source>
        <dbReference type="EMBL" id="MBO1322570.1"/>
    </source>
</evidence>
<dbReference type="SFLD" id="SFLDG01135">
    <property type="entry name" value="C1.5.6:_HAD__Beta-PGM__Phospha"/>
    <property type="match status" value="1"/>
</dbReference>
<accession>A0A8J7QQY8</accession>
<comment type="catalytic activity">
    <reaction evidence="1">
        <text>2-phosphoglycolate + H2O = glycolate + phosphate</text>
        <dbReference type="Rhea" id="RHEA:14369"/>
        <dbReference type="ChEBI" id="CHEBI:15377"/>
        <dbReference type="ChEBI" id="CHEBI:29805"/>
        <dbReference type="ChEBI" id="CHEBI:43474"/>
        <dbReference type="ChEBI" id="CHEBI:58033"/>
        <dbReference type="EC" id="3.1.3.18"/>
    </reaction>
</comment>
<dbReference type="Gene3D" id="1.10.150.240">
    <property type="entry name" value="Putative phosphatase, domain 2"/>
    <property type="match status" value="1"/>
</dbReference>
<protein>
    <recommendedName>
        <fullName evidence="4">phosphoglycolate phosphatase</fullName>
        <ecNumber evidence="4">3.1.3.18</ecNumber>
    </recommendedName>
</protein>
<keyword evidence="5" id="KW-0378">Hydrolase</keyword>
<reference evidence="5" key="1">
    <citation type="submission" date="2021-03" db="EMBL/GenBank/DDBJ databases">
        <authorList>
            <person name="Wang G."/>
        </authorList>
    </citation>
    <scope>NUCLEOTIDE SEQUENCE</scope>
    <source>
        <strain evidence="5">KCTC 12899</strain>
    </source>
</reference>
<dbReference type="SUPFAM" id="SSF56784">
    <property type="entry name" value="HAD-like"/>
    <property type="match status" value="1"/>
</dbReference>
<dbReference type="InterPro" id="IPR023214">
    <property type="entry name" value="HAD_sf"/>
</dbReference>
<evidence type="ECO:0000256" key="1">
    <source>
        <dbReference type="ARBA" id="ARBA00000830"/>
    </source>
</evidence>
<dbReference type="InterPro" id="IPR041492">
    <property type="entry name" value="HAD_2"/>
</dbReference>
<dbReference type="EMBL" id="JAFREP010000039">
    <property type="protein sequence ID" value="MBO1322570.1"/>
    <property type="molecule type" value="Genomic_DNA"/>
</dbReference>
<dbReference type="InterPro" id="IPR023198">
    <property type="entry name" value="PGP-like_dom2"/>
</dbReference>
<evidence type="ECO:0000256" key="4">
    <source>
        <dbReference type="ARBA" id="ARBA00013078"/>
    </source>
</evidence>
<dbReference type="InterPro" id="IPR006439">
    <property type="entry name" value="HAD-SF_hydro_IA"/>
</dbReference>
<sequence length="220" mass="24758">MHTPYKAIIFDLDGTLLDTLADIADTMNAVLLGLGLPTHPRQAYKQFVGDGVAKCAERVLPADRRDAATIEFCKEAFLVRYANAWKKQTRPYPGIEELLRRCHTSQLRMGVCTNKPHEVAVETLHHFFAPDTFEHVQGVVDHLPRKPNPAMLRGLLGHFALNHTQVVYVGDTATDMRTAKGAACFSVGVTWGFRHEHELREQGADLIIHHPRELQHWLGI</sequence>
<dbReference type="Pfam" id="PF13419">
    <property type="entry name" value="HAD_2"/>
    <property type="match status" value="1"/>
</dbReference>
<dbReference type="SFLD" id="SFLDS00003">
    <property type="entry name" value="Haloacid_Dehalogenase"/>
    <property type="match status" value="1"/>
</dbReference>
<name>A0A8J7QQY8_9BACT</name>
<dbReference type="RefSeq" id="WP_207862543.1">
    <property type="nucleotide sequence ID" value="NZ_JAFREP010000039.1"/>
</dbReference>
<evidence type="ECO:0000256" key="3">
    <source>
        <dbReference type="ARBA" id="ARBA00006171"/>
    </source>
</evidence>
<dbReference type="PANTHER" id="PTHR43434:SF1">
    <property type="entry name" value="PHOSPHOGLYCOLATE PHOSPHATASE"/>
    <property type="match status" value="1"/>
</dbReference>
<organism evidence="5 6">
    <name type="scientific">Acanthopleuribacter pedis</name>
    <dbReference type="NCBI Taxonomy" id="442870"/>
    <lineage>
        <taxon>Bacteria</taxon>
        <taxon>Pseudomonadati</taxon>
        <taxon>Acidobacteriota</taxon>
        <taxon>Holophagae</taxon>
        <taxon>Acanthopleuribacterales</taxon>
        <taxon>Acanthopleuribacteraceae</taxon>
        <taxon>Acanthopleuribacter</taxon>
    </lineage>
</organism>
<dbReference type="Gene3D" id="3.40.50.1000">
    <property type="entry name" value="HAD superfamily/HAD-like"/>
    <property type="match status" value="1"/>
</dbReference>
<comment type="pathway">
    <text evidence="2">Organic acid metabolism; glycolate biosynthesis; glycolate from 2-phosphoglycolate: step 1/1.</text>
</comment>
<dbReference type="NCBIfam" id="TIGR01549">
    <property type="entry name" value="HAD-SF-IA-v1"/>
    <property type="match status" value="1"/>
</dbReference>
<comment type="caution">
    <text evidence="5">The sequence shown here is derived from an EMBL/GenBank/DDBJ whole genome shotgun (WGS) entry which is preliminary data.</text>
</comment>
<proteinExistence type="inferred from homology"/>
<dbReference type="SFLD" id="SFLDG01129">
    <property type="entry name" value="C1.5:_HAD__Beta-PGM__Phosphata"/>
    <property type="match status" value="1"/>
</dbReference>
<dbReference type="PANTHER" id="PTHR43434">
    <property type="entry name" value="PHOSPHOGLYCOLATE PHOSPHATASE"/>
    <property type="match status" value="1"/>
</dbReference>
<dbReference type="GO" id="GO:0008967">
    <property type="term" value="F:phosphoglycolate phosphatase activity"/>
    <property type="evidence" value="ECO:0007669"/>
    <property type="project" value="UniProtKB-EC"/>
</dbReference>
<dbReference type="InterPro" id="IPR050155">
    <property type="entry name" value="HAD-like_hydrolase_sf"/>
</dbReference>
<evidence type="ECO:0000313" key="6">
    <source>
        <dbReference type="Proteomes" id="UP000664417"/>
    </source>
</evidence>